<feature type="transmembrane region" description="Helical" evidence="6">
    <location>
        <begin position="173"/>
        <end position="191"/>
    </location>
</feature>
<feature type="transmembrane region" description="Helical" evidence="6">
    <location>
        <begin position="85"/>
        <end position="103"/>
    </location>
</feature>
<feature type="transmembrane region" description="Helical" evidence="6">
    <location>
        <begin position="443"/>
        <end position="464"/>
    </location>
</feature>
<accession>A0ABV7D2V4</accession>
<comment type="subcellular location">
    <subcellularLocation>
        <location evidence="1">Cell membrane</location>
        <topology evidence="1">Multi-pass membrane protein</topology>
    </subcellularLocation>
</comment>
<dbReference type="PIRSF" id="PIRSF006060">
    <property type="entry name" value="AA_transporter"/>
    <property type="match status" value="1"/>
</dbReference>
<keyword evidence="5 6" id="KW-0472">Membrane</keyword>
<keyword evidence="3 6" id="KW-0812">Transmembrane</keyword>
<feature type="transmembrane region" description="Helical" evidence="6">
    <location>
        <begin position="21"/>
        <end position="40"/>
    </location>
</feature>
<sequence length="485" mass="52249">MNKSDTSPQRDTLEKVIGFRDYVAIGFGVIIGVGWVVYAGQWIKTGGTFGAILAFLIGGLCLIPIGKCYAELTSALPLTGGEVAFAYKAFGPLWSFLTAWALALNYVALPPFETIAIGAIAEATFPAIKSAALYEIGGYRISLSTIIPGLVAGYWIIWLNWRGAKNTARFQTLATAGLLLCTFLFCAVAFLNGDYKNMTPFFAGDGAWWAVAPASIISVLVIVPFFMTGFDVIPQAAEEAGKKVEPRQLGVAIVTSIIIGTAFYVLIIAALGYSVSEEQMEAILAQPDQLAMAQVFHASFGNEWAAKLVLIAAFLGIVSTLNGMFMAATRLLFALGRGGMVPHWFAVLHKTHHTPRNAIIFVGALSLAGPFVGKAGLGLIVNSGSFMFTAAILITATAALRLRKTAPELKRPYKIQPYTIWLGIIMSALLAGLMTFPGSPGQLGSAEFLTVILWMVLGLAFYYYRKRQNDMNADTQAEMVLAEYR</sequence>
<feature type="transmembrane region" description="Helical" evidence="6">
    <location>
        <begin position="420"/>
        <end position="437"/>
    </location>
</feature>
<dbReference type="Gene3D" id="1.20.1740.10">
    <property type="entry name" value="Amino acid/polyamine transporter I"/>
    <property type="match status" value="1"/>
</dbReference>
<dbReference type="PANTHER" id="PTHR42770:SF7">
    <property type="entry name" value="MEMBRANE PROTEIN"/>
    <property type="match status" value="1"/>
</dbReference>
<feature type="transmembrane region" description="Helical" evidence="6">
    <location>
        <begin position="354"/>
        <end position="373"/>
    </location>
</feature>
<evidence type="ECO:0000313" key="7">
    <source>
        <dbReference type="EMBL" id="MFC3051260.1"/>
    </source>
</evidence>
<evidence type="ECO:0000256" key="4">
    <source>
        <dbReference type="ARBA" id="ARBA00022989"/>
    </source>
</evidence>
<dbReference type="Pfam" id="PF13520">
    <property type="entry name" value="AA_permease_2"/>
    <property type="match status" value="1"/>
</dbReference>
<feature type="transmembrane region" description="Helical" evidence="6">
    <location>
        <begin position="206"/>
        <end position="228"/>
    </location>
</feature>
<keyword evidence="2" id="KW-1003">Cell membrane</keyword>
<name>A0ABV7D2V4_9PROT</name>
<feature type="transmembrane region" description="Helical" evidence="6">
    <location>
        <begin position="249"/>
        <end position="273"/>
    </location>
</feature>
<gene>
    <name evidence="7" type="ORF">ACFOKA_05010</name>
</gene>
<evidence type="ECO:0000256" key="5">
    <source>
        <dbReference type="ARBA" id="ARBA00023136"/>
    </source>
</evidence>
<evidence type="ECO:0000256" key="2">
    <source>
        <dbReference type="ARBA" id="ARBA00022475"/>
    </source>
</evidence>
<keyword evidence="4 6" id="KW-1133">Transmembrane helix</keyword>
<dbReference type="Proteomes" id="UP001595444">
    <property type="component" value="Unassembled WGS sequence"/>
</dbReference>
<feature type="transmembrane region" description="Helical" evidence="6">
    <location>
        <begin position="308"/>
        <end position="333"/>
    </location>
</feature>
<dbReference type="InterPro" id="IPR002293">
    <property type="entry name" value="AA/rel_permease1"/>
</dbReference>
<comment type="caution">
    <text evidence="7">The sequence shown here is derived from an EMBL/GenBank/DDBJ whole genome shotgun (WGS) entry which is preliminary data.</text>
</comment>
<dbReference type="InterPro" id="IPR050367">
    <property type="entry name" value="APC_superfamily"/>
</dbReference>
<keyword evidence="8" id="KW-1185">Reference proteome</keyword>
<proteinExistence type="predicted"/>
<dbReference type="RefSeq" id="WP_194211759.1">
    <property type="nucleotide sequence ID" value="NZ_CP061205.1"/>
</dbReference>
<organism evidence="7 8">
    <name type="scientific">Kordiimonas pumila</name>
    <dbReference type="NCBI Taxonomy" id="2161677"/>
    <lineage>
        <taxon>Bacteria</taxon>
        <taxon>Pseudomonadati</taxon>
        <taxon>Pseudomonadota</taxon>
        <taxon>Alphaproteobacteria</taxon>
        <taxon>Kordiimonadales</taxon>
        <taxon>Kordiimonadaceae</taxon>
        <taxon>Kordiimonas</taxon>
    </lineage>
</organism>
<dbReference type="PANTHER" id="PTHR42770">
    <property type="entry name" value="AMINO ACID TRANSPORTER-RELATED"/>
    <property type="match status" value="1"/>
</dbReference>
<evidence type="ECO:0000313" key="8">
    <source>
        <dbReference type="Proteomes" id="UP001595444"/>
    </source>
</evidence>
<reference evidence="8" key="1">
    <citation type="journal article" date="2019" name="Int. J. Syst. Evol. Microbiol.">
        <title>The Global Catalogue of Microorganisms (GCM) 10K type strain sequencing project: providing services to taxonomists for standard genome sequencing and annotation.</title>
        <authorList>
            <consortium name="The Broad Institute Genomics Platform"/>
            <consortium name="The Broad Institute Genome Sequencing Center for Infectious Disease"/>
            <person name="Wu L."/>
            <person name="Ma J."/>
        </authorList>
    </citation>
    <scope>NUCLEOTIDE SEQUENCE [LARGE SCALE GENOMIC DNA]</scope>
    <source>
        <strain evidence="8">KCTC 62164</strain>
    </source>
</reference>
<evidence type="ECO:0000256" key="1">
    <source>
        <dbReference type="ARBA" id="ARBA00004651"/>
    </source>
</evidence>
<feature type="transmembrane region" description="Helical" evidence="6">
    <location>
        <begin position="141"/>
        <end position="161"/>
    </location>
</feature>
<protein>
    <submittedName>
        <fullName evidence="7">APC family permease</fullName>
    </submittedName>
</protein>
<dbReference type="EMBL" id="JBHRSL010000002">
    <property type="protein sequence ID" value="MFC3051260.1"/>
    <property type="molecule type" value="Genomic_DNA"/>
</dbReference>
<feature type="transmembrane region" description="Helical" evidence="6">
    <location>
        <begin position="379"/>
        <end position="400"/>
    </location>
</feature>
<evidence type="ECO:0000256" key="3">
    <source>
        <dbReference type="ARBA" id="ARBA00022692"/>
    </source>
</evidence>
<evidence type="ECO:0000256" key="6">
    <source>
        <dbReference type="SAM" id="Phobius"/>
    </source>
</evidence>
<feature type="transmembrane region" description="Helical" evidence="6">
    <location>
        <begin position="46"/>
        <end position="65"/>
    </location>
</feature>